<dbReference type="PROSITE" id="PS51733">
    <property type="entry name" value="BPL_LPL_CATALYTIC"/>
    <property type="match status" value="1"/>
</dbReference>
<accession>A0AAV2SSI0</accession>
<feature type="chain" id="PRO_5043830908" description="BPL/LPL catalytic domain-containing protein" evidence="2">
    <location>
        <begin position="18"/>
        <end position="232"/>
    </location>
</feature>
<comment type="caution">
    <text evidence="4">The sequence shown here is derived from an EMBL/GenBank/DDBJ whole genome shotgun (WGS) entry which is preliminary data.</text>
</comment>
<keyword evidence="2" id="KW-0732">Signal</keyword>
<dbReference type="InterPro" id="IPR004143">
    <property type="entry name" value="BPL_LPL_catalytic"/>
</dbReference>
<dbReference type="EMBL" id="CAXKWB010109125">
    <property type="protein sequence ID" value="CAL4231304.1"/>
    <property type="molecule type" value="Genomic_DNA"/>
</dbReference>
<feature type="region of interest" description="Disordered" evidence="1">
    <location>
        <begin position="107"/>
        <end position="140"/>
    </location>
</feature>
<proteinExistence type="predicted"/>
<evidence type="ECO:0000313" key="4">
    <source>
        <dbReference type="EMBL" id="CAL4231304.1"/>
    </source>
</evidence>
<evidence type="ECO:0000313" key="5">
    <source>
        <dbReference type="Proteomes" id="UP001497623"/>
    </source>
</evidence>
<name>A0AAV2SSI0_MEGNR</name>
<feature type="signal peptide" evidence="2">
    <location>
        <begin position="1"/>
        <end position="17"/>
    </location>
</feature>
<feature type="domain" description="BPL/LPL catalytic" evidence="3">
    <location>
        <begin position="170"/>
        <end position="232"/>
    </location>
</feature>
<dbReference type="AlphaFoldDB" id="A0AAV2SSI0"/>
<evidence type="ECO:0000256" key="2">
    <source>
        <dbReference type="SAM" id="SignalP"/>
    </source>
</evidence>
<evidence type="ECO:0000259" key="3">
    <source>
        <dbReference type="PROSITE" id="PS51733"/>
    </source>
</evidence>
<evidence type="ECO:0000256" key="1">
    <source>
        <dbReference type="SAM" id="MobiDB-lite"/>
    </source>
</evidence>
<dbReference type="Proteomes" id="UP001497623">
    <property type="component" value="Unassembled WGS sequence"/>
</dbReference>
<reference evidence="4 5" key="1">
    <citation type="submission" date="2024-05" db="EMBL/GenBank/DDBJ databases">
        <authorList>
            <person name="Wallberg A."/>
        </authorList>
    </citation>
    <scope>NUCLEOTIDE SEQUENCE [LARGE SCALE GENOMIC DNA]</scope>
</reference>
<keyword evidence="5" id="KW-1185">Reference proteome</keyword>
<gene>
    <name evidence="4" type="ORF">MNOR_LOCUS39794</name>
</gene>
<protein>
    <recommendedName>
        <fullName evidence="3">BPL/LPL catalytic domain-containing protein</fullName>
    </recommendedName>
</protein>
<organism evidence="4 5">
    <name type="scientific">Meganyctiphanes norvegica</name>
    <name type="common">Northern krill</name>
    <name type="synonym">Thysanopoda norvegica</name>
    <dbReference type="NCBI Taxonomy" id="48144"/>
    <lineage>
        <taxon>Eukaryota</taxon>
        <taxon>Metazoa</taxon>
        <taxon>Ecdysozoa</taxon>
        <taxon>Arthropoda</taxon>
        <taxon>Crustacea</taxon>
        <taxon>Multicrustacea</taxon>
        <taxon>Malacostraca</taxon>
        <taxon>Eumalacostraca</taxon>
        <taxon>Eucarida</taxon>
        <taxon>Euphausiacea</taxon>
        <taxon>Euphausiidae</taxon>
        <taxon>Meganyctiphanes</taxon>
    </lineage>
</organism>
<sequence length="232" mass="25192">MVVGETFLLLEVGYGLAPLVASVDQGVQGAVPSCQDWQLLGSRNAVAPGVGLLLGLRGHYHQGHTPFGSCLLYPVHCCWAWDHHCLVVNHRCWGGRNHPCLLQPDASTQRKGQDGAALGAPKQGSCYGRPRSGSGRHTSWAQIPGIPYHEEAPQESSQGMVGEGDILWQWNHDRVVALVENHPSRTLGASRPRGATGAWESMAPVVQVPRGPGCTWSRPCRRLGYWLGTRRS</sequence>